<dbReference type="RefSeq" id="WP_199261812.1">
    <property type="nucleotide sequence ID" value="NZ_CP054140.1"/>
</dbReference>
<evidence type="ECO:0000313" key="10">
    <source>
        <dbReference type="EMBL" id="QQG66049.1"/>
    </source>
</evidence>
<keyword evidence="11" id="KW-1185">Reference proteome</keyword>
<keyword evidence="5 8" id="KW-0822">Tryptophan biosynthesis</keyword>
<sequence length="254" mass="27769">MILDAIVARKYEEVAVLKKNGLPVMERPVAPPRGFLQALLATPSVAIIAEAKKASPSKGVIEPDFDPVRIARNYQDGGAHCLSVLTDVDFFQGALMFIPLVREAVELPVLRKDFIIDPLQIEEARVVGADAILLIAAVLEQEQLRDFRLQAESHSMDVLVEVHDEQELNTALQSGARLIGINNRNLNDFSVSLETTFQLLPMIPASVPVVSESGIRSVADMQRLKEAGVKAALIGESLMRAGQKDQLLQNFLAV</sequence>
<dbReference type="InterPro" id="IPR011060">
    <property type="entry name" value="RibuloseP-bd_barrel"/>
</dbReference>
<dbReference type="Pfam" id="PF00218">
    <property type="entry name" value="IGPS"/>
    <property type="match status" value="1"/>
</dbReference>
<comment type="catalytic activity">
    <reaction evidence="1 8">
        <text>1-(2-carboxyphenylamino)-1-deoxy-D-ribulose 5-phosphate + H(+) = (1S,2R)-1-C-(indol-3-yl)glycerol 3-phosphate + CO2 + H2O</text>
        <dbReference type="Rhea" id="RHEA:23476"/>
        <dbReference type="ChEBI" id="CHEBI:15377"/>
        <dbReference type="ChEBI" id="CHEBI:15378"/>
        <dbReference type="ChEBI" id="CHEBI:16526"/>
        <dbReference type="ChEBI" id="CHEBI:58613"/>
        <dbReference type="ChEBI" id="CHEBI:58866"/>
        <dbReference type="EC" id="4.1.1.48"/>
    </reaction>
</comment>
<evidence type="ECO:0000256" key="1">
    <source>
        <dbReference type="ARBA" id="ARBA00001633"/>
    </source>
</evidence>
<accession>A0A7T5VDT2</accession>
<dbReference type="PANTHER" id="PTHR22854">
    <property type="entry name" value="TRYPTOPHAN BIOSYNTHESIS PROTEIN"/>
    <property type="match status" value="1"/>
</dbReference>
<protein>
    <recommendedName>
        <fullName evidence="8">Indole-3-glycerol phosphate synthase</fullName>
        <shortName evidence="8">IGPS</shortName>
        <ecNumber evidence="8">4.1.1.48</ecNumber>
    </recommendedName>
</protein>
<evidence type="ECO:0000256" key="7">
    <source>
        <dbReference type="ARBA" id="ARBA00023239"/>
    </source>
</evidence>
<feature type="domain" description="Indole-3-glycerol phosphate synthase" evidence="9">
    <location>
        <begin position="3"/>
        <end position="248"/>
    </location>
</feature>
<keyword evidence="4 8" id="KW-0210">Decarboxylase</keyword>
<reference evidence="10 11" key="1">
    <citation type="submission" date="2020-05" db="EMBL/GenBank/DDBJ databases">
        <title>Complete genome of Desulfobulbus oligotrophicus.</title>
        <authorList>
            <person name="Podar M."/>
        </authorList>
    </citation>
    <scope>NUCLEOTIDE SEQUENCE [LARGE SCALE GENOMIC DNA]</scope>
    <source>
        <strain evidence="10 11">Prop6</strain>
    </source>
</reference>
<dbReference type="InterPro" id="IPR045186">
    <property type="entry name" value="Indole-3-glycerol_P_synth"/>
</dbReference>
<evidence type="ECO:0000256" key="5">
    <source>
        <dbReference type="ARBA" id="ARBA00022822"/>
    </source>
</evidence>
<dbReference type="SUPFAM" id="SSF51366">
    <property type="entry name" value="Ribulose-phoshate binding barrel"/>
    <property type="match status" value="1"/>
</dbReference>
<dbReference type="Proteomes" id="UP000596092">
    <property type="component" value="Chromosome"/>
</dbReference>
<comment type="similarity">
    <text evidence="8">Belongs to the TrpC family.</text>
</comment>
<evidence type="ECO:0000259" key="9">
    <source>
        <dbReference type="Pfam" id="PF00218"/>
    </source>
</evidence>
<dbReference type="EC" id="4.1.1.48" evidence="8"/>
<keyword evidence="3 8" id="KW-0028">Amino-acid biosynthesis</keyword>
<dbReference type="GO" id="GO:0004425">
    <property type="term" value="F:indole-3-glycerol-phosphate synthase activity"/>
    <property type="evidence" value="ECO:0007669"/>
    <property type="project" value="UniProtKB-UniRule"/>
</dbReference>
<dbReference type="EMBL" id="CP054140">
    <property type="protein sequence ID" value="QQG66049.1"/>
    <property type="molecule type" value="Genomic_DNA"/>
</dbReference>
<evidence type="ECO:0000313" key="11">
    <source>
        <dbReference type="Proteomes" id="UP000596092"/>
    </source>
</evidence>
<name>A0A7T5VDT2_9BACT</name>
<dbReference type="CDD" id="cd00331">
    <property type="entry name" value="IGPS"/>
    <property type="match status" value="1"/>
</dbReference>
<dbReference type="InterPro" id="IPR013798">
    <property type="entry name" value="Indole-3-glycerol_P_synth_dom"/>
</dbReference>
<dbReference type="KEGG" id="dog:HP555_09290"/>
<dbReference type="GO" id="GO:0004640">
    <property type="term" value="F:phosphoribosylanthranilate isomerase activity"/>
    <property type="evidence" value="ECO:0007669"/>
    <property type="project" value="TreeGrafter"/>
</dbReference>
<dbReference type="UniPathway" id="UPA00035">
    <property type="reaction ID" value="UER00043"/>
</dbReference>
<keyword evidence="6 8" id="KW-0057">Aromatic amino acid biosynthesis</keyword>
<organism evidence="10 11">
    <name type="scientific">Desulfobulbus oligotrophicus</name>
    <dbReference type="NCBI Taxonomy" id="1909699"/>
    <lineage>
        <taxon>Bacteria</taxon>
        <taxon>Pseudomonadati</taxon>
        <taxon>Thermodesulfobacteriota</taxon>
        <taxon>Desulfobulbia</taxon>
        <taxon>Desulfobulbales</taxon>
        <taxon>Desulfobulbaceae</taxon>
        <taxon>Desulfobulbus</taxon>
    </lineage>
</organism>
<dbReference type="InterPro" id="IPR013785">
    <property type="entry name" value="Aldolase_TIM"/>
</dbReference>
<proteinExistence type="inferred from homology"/>
<dbReference type="PANTHER" id="PTHR22854:SF2">
    <property type="entry name" value="INDOLE-3-GLYCEROL-PHOSPHATE SYNTHASE"/>
    <property type="match status" value="1"/>
</dbReference>
<evidence type="ECO:0000256" key="2">
    <source>
        <dbReference type="ARBA" id="ARBA00004696"/>
    </source>
</evidence>
<evidence type="ECO:0000256" key="8">
    <source>
        <dbReference type="HAMAP-Rule" id="MF_00134"/>
    </source>
</evidence>
<evidence type="ECO:0000256" key="4">
    <source>
        <dbReference type="ARBA" id="ARBA00022793"/>
    </source>
</evidence>
<dbReference type="HAMAP" id="MF_00134_B">
    <property type="entry name" value="IGPS_B"/>
    <property type="match status" value="1"/>
</dbReference>
<evidence type="ECO:0000256" key="3">
    <source>
        <dbReference type="ARBA" id="ARBA00022605"/>
    </source>
</evidence>
<keyword evidence="7 8" id="KW-0456">Lyase</keyword>
<dbReference type="FunFam" id="3.20.20.70:FF:000024">
    <property type="entry name" value="Indole-3-glycerol phosphate synthase"/>
    <property type="match status" value="1"/>
</dbReference>
<dbReference type="NCBIfam" id="NF001377">
    <property type="entry name" value="PRK00278.2-4"/>
    <property type="match status" value="1"/>
</dbReference>
<evidence type="ECO:0000256" key="6">
    <source>
        <dbReference type="ARBA" id="ARBA00023141"/>
    </source>
</evidence>
<dbReference type="Gene3D" id="3.20.20.70">
    <property type="entry name" value="Aldolase class I"/>
    <property type="match status" value="1"/>
</dbReference>
<dbReference type="AlphaFoldDB" id="A0A7T5VDT2"/>
<dbReference type="GO" id="GO:0000162">
    <property type="term" value="P:L-tryptophan biosynthetic process"/>
    <property type="evidence" value="ECO:0007669"/>
    <property type="project" value="UniProtKB-UniRule"/>
</dbReference>
<comment type="pathway">
    <text evidence="2 8">Amino-acid biosynthesis; L-tryptophan biosynthesis; L-tryptophan from chorismate: step 4/5.</text>
</comment>
<gene>
    <name evidence="8 10" type="primary">trpC</name>
    <name evidence="10" type="ORF">HP555_09290</name>
</gene>